<organism evidence="11">
    <name type="scientific">Glycine soja</name>
    <name type="common">Wild soybean</name>
    <dbReference type="NCBI Taxonomy" id="3848"/>
    <lineage>
        <taxon>Eukaryota</taxon>
        <taxon>Viridiplantae</taxon>
        <taxon>Streptophyta</taxon>
        <taxon>Embryophyta</taxon>
        <taxon>Tracheophyta</taxon>
        <taxon>Spermatophyta</taxon>
        <taxon>Magnoliopsida</taxon>
        <taxon>eudicotyledons</taxon>
        <taxon>Gunneridae</taxon>
        <taxon>Pentapetalae</taxon>
        <taxon>rosids</taxon>
        <taxon>fabids</taxon>
        <taxon>Fabales</taxon>
        <taxon>Fabaceae</taxon>
        <taxon>Papilionoideae</taxon>
        <taxon>50 kb inversion clade</taxon>
        <taxon>NPAAA clade</taxon>
        <taxon>indigoferoid/millettioid clade</taxon>
        <taxon>Phaseoleae</taxon>
        <taxon>Glycine</taxon>
        <taxon>Glycine subgen. Soja</taxon>
    </lineage>
</organism>
<dbReference type="PROSITE" id="PS00639">
    <property type="entry name" value="THIOL_PROTEASE_HIS"/>
    <property type="match status" value="1"/>
</dbReference>
<dbReference type="Proteomes" id="UP000289340">
    <property type="component" value="Chromosome 14"/>
</dbReference>
<evidence type="ECO:0000256" key="3">
    <source>
        <dbReference type="ARBA" id="ARBA00022729"/>
    </source>
</evidence>
<accession>A0A0B2QLX8</accession>
<dbReference type="CDD" id="cd02248">
    <property type="entry name" value="Peptidase_C1A"/>
    <property type="match status" value="1"/>
</dbReference>
<dbReference type="SMART" id="SM00848">
    <property type="entry name" value="Inhibitor_I29"/>
    <property type="match status" value="1"/>
</dbReference>
<evidence type="ECO:0000259" key="9">
    <source>
        <dbReference type="SMART" id="SM00645"/>
    </source>
</evidence>
<keyword evidence="6" id="KW-1015">Disulfide bond</keyword>
<dbReference type="EC" id="3.4.22.-" evidence="11"/>
<dbReference type="InterPro" id="IPR013128">
    <property type="entry name" value="Peptidase_C1A"/>
</dbReference>
<feature type="signal peptide" evidence="8">
    <location>
        <begin position="1"/>
        <end position="17"/>
    </location>
</feature>
<sequence length="355" mass="39984">MNMAIVLLFMVFAVSSALDMSIISHDNAHADRATRRTDDEVMSMFEEWLVKHDKVYNALGEKEKRFQIFKNNLRFIDERNSLNRTYKLGLNVFADLTNAEYRAMYLRTWDDGPRLDLDTPPRNHYVPRVGDTIPKSVDWRKEGAVTPVKNQGATCNSCWAFTAVGAVESLVKIKTGDLISLSEQEVVDCTTSSSRGCGGGDIQHGYIYIRKNGISLEKDYPYRGDEGKCDSNKKNAIVTIDGHGWVPTQLEEALKQGIANQPVAVPIPADDYEFQYYTSGVFKGKCGTELNHALLLVGYGTEKDGDYWIAKNSYSDKWGENGYIRIQRKLSTCKFGNGGYYPIIKVTDQQATKYV</sequence>
<evidence type="ECO:0000256" key="8">
    <source>
        <dbReference type="SAM" id="SignalP"/>
    </source>
</evidence>
<dbReference type="InterPro" id="IPR039417">
    <property type="entry name" value="Peptidase_C1A_papain-like"/>
</dbReference>
<dbReference type="PANTHER" id="PTHR12411">
    <property type="entry name" value="CYSTEINE PROTEASE FAMILY C1-RELATED"/>
    <property type="match status" value="1"/>
</dbReference>
<dbReference type="InterPro" id="IPR038765">
    <property type="entry name" value="Papain-like_cys_pep_sf"/>
</dbReference>
<dbReference type="Proteomes" id="UP000053555">
    <property type="component" value="Unassembled WGS sequence"/>
</dbReference>
<keyword evidence="13" id="KW-1185">Reference proteome</keyword>
<dbReference type="EMBL" id="QZWG01000014">
    <property type="protein sequence ID" value="RZB68124.1"/>
    <property type="molecule type" value="Genomic_DNA"/>
</dbReference>
<proteinExistence type="inferred from homology"/>
<dbReference type="FunFam" id="3.90.70.10:FF:000067">
    <property type="entry name" value="Senescence-specific cysteine protease"/>
    <property type="match status" value="1"/>
</dbReference>
<reference evidence="12 13" key="2">
    <citation type="submission" date="2018-09" db="EMBL/GenBank/DDBJ databases">
        <title>A high-quality reference genome of wild soybean provides a powerful tool to mine soybean genomes.</title>
        <authorList>
            <person name="Xie M."/>
            <person name="Chung C.Y.L."/>
            <person name="Li M.-W."/>
            <person name="Wong F.-L."/>
            <person name="Chan T.-F."/>
            <person name="Lam H.-M."/>
        </authorList>
    </citation>
    <scope>NUCLEOTIDE SEQUENCE [LARGE SCALE GENOMIC DNA]</scope>
    <source>
        <strain evidence="13">cv. W05</strain>
        <tissue evidence="12">Hypocotyl of etiolated seedlings</tissue>
    </source>
</reference>
<evidence type="ECO:0000256" key="5">
    <source>
        <dbReference type="ARBA" id="ARBA00022807"/>
    </source>
</evidence>
<name>A0A0B2QLX8_GLYSO</name>
<evidence type="ECO:0000259" key="10">
    <source>
        <dbReference type="SMART" id="SM00848"/>
    </source>
</evidence>
<keyword evidence="5" id="KW-0788">Thiol protease</keyword>
<evidence type="ECO:0000313" key="11">
    <source>
        <dbReference type="EMBL" id="KHN22490.1"/>
    </source>
</evidence>
<comment type="similarity">
    <text evidence="1">Belongs to the peptidase C1 family.</text>
</comment>
<dbReference type="AlphaFoldDB" id="A0A0B2QLX8"/>
<dbReference type="Pfam" id="PF00112">
    <property type="entry name" value="Peptidase_C1"/>
    <property type="match status" value="1"/>
</dbReference>
<evidence type="ECO:0000256" key="6">
    <source>
        <dbReference type="ARBA" id="ARBA00023157"/>
    </source>
</evidence>
<dbReference type="PRINTS" id="PR00705">
    <property type="entry name" value="PAPAIN"/>
</dbReference>
<keyword evidence="4 11" id="KW-0378">Hydrolase</keyword>
<dbReference type="EMBL" id="KN657291">
    <property type="protein sequence ID" value="KHN22490.1"/>
    <property type="molecule type" value="Genomic_DNA"/>
</dbReference>
<evidence type="ECO:0000256" key="1">
    <source>
        <dbReference type="ARBA" id="ARBA00008455"/>
    </source>
</evidence>
<keyword evidence="2 12" id="KW-0645">Protease</keyword>
<feature type="chain" id="PRO_5040562824" evidence="8">
    <location>
        <begin position="18"/>
        <end position="355"/>
    </location>
</feature>
<dbReference type="SMART" id="SM00645">
    <property type="entry name" value="Pept_C1"/>
    <property type="match status" value="1"/>
</dbReference>
<dbReference type="Gramene" id="XM_028342811.1">
    <property type="protein sequence ID" value="XP_028198612.1"/>
    <property type="gene ID" value="LOC114383194"/>
</dbReference>
<dbReference type="Gene3D" id="3.90.70.10">
    <property type="entry name" value="Cysteine proteinases"/>
    <property type="match status" value="1"/>
</dbReference>
<dbReference type="GO" id="GO:0006508">
    <property type="term" value="P:proteolysis"/>
    <property type="evidence" value="ECO:0007669"/>
    <property type="project" value="UniProtKB-KW"/>
</dbReference>
<reference evidence="11" key="1">
    <citation type="submission" date="2014-07" db="EMBL/GenBank/DDBJ databases">
        <title>Identification of a novel salt tolerance gene in wild soybean by whole-genome sequencing.</title>
        <authorList>
            <person name="Lam H.-M."/>
            <person name="Qi X."/>
            <person name="Li M.-W."/>
            <person name="Liu X."/>
            <person name="Xie M."/>
            <person name="Ni M."/>
            <person name="Xu X."/>
        </authorList>
    </citation>
    <scope>NUCLEOTIDE SEQUENCE [LARGE SCALE GENOMIC DNA]</scope>
    <source>
        <tissue evidence="11">Root</tissue>
    </source>
</reference>
<evidence type="ECO:0000256" key="4">
    <source>
        <dbReference type="ARBA" id="ARBA00022801"/>
    </source>
</evidence>
<dbReference type="InterPro" id="IPR000668">
    <property type="entry name" value="Peptidase_C1A_C"/>
</dbReference>
<protein>
    <submittedName>
        <fullName evidence="11">Cysteine proteinase RD21a</fullName>
        <ecNumber evidence="11">3.4.22.-</ecNumber>
    </submittedName>
    <submittedName>
        <fullName evidence="12">Putative cysteine protease RD21B</fullName>
    </submittedName>
</protein>
<feature type="domain" description="Peptidase C1A papain C-terminal" evidence="9">
    <location>
        <begin position="133"/>
        <end position="343"/>
    </location>
</feature>
<gene>
    <name evidence="12" type="ORF">D0Y65_038077</name>
    <name evidence="11" type="ORF">glysoja_041165</name>
</gene>
<evidence type="ECO:0000256" key="7">
    <source>
        <dbReference type="ARBA" id="ARBA00023180"/>
    </source>
</evidence>
<keyword evidence="7" id="KW-0325">Glycoprotein</keyword>
<dbReference type="Pfam" id="PF08246">
    <property type="entry name" value="Inhibitor_I29"/>
    <property type="match status" value="1"/>
</dbReference>
<dbReference type="InterPro" id="IPR025660">
    <property type="entry name" value="Pept_his_AS"/>
</dbReference>
<evidence type="ECO:0000313" key="13">
    <source>
        <dbReference type="Proteomes" id="UP000289340"/>
    </source>
</evidence>
<keyword evidence="3 8" id="KW-0732">Signal</keyword>
<evidence type="ECO:0000256" key="2">
    <source>
        <dbReference type="ARBA" id="ARBA00022670"/>
    </source>
</evidence>
<feature type="domain" description="Cathepsin propeptide inhibitor" evidence="10">
    <location>
        <begin position="45"/>
        <end position="101"/>
    </location>
</feature>
<dbReference type="GO" id="GO:0008234">
    <property type="term" value="F:cysteine-type peptidase activity"/>
    <property type="evidence" value="ECO:0007669"/>
    <property type="project" value="UniProtKB-KW"/>
</dbReference>
<evidence type="ECO:0000313" key="12">
    <source>
        <dbReference type="EMBL" id="RZB68124.1"/>
    </source>
</evidence>
<dbReference type="SUPFAM" id="SSF54001">
    <property type="entry name" value="Cysteine proteinases"/>
    <property type="match status" value="1"/>
</dbReference>
<dbReference type="InterPro" id="IPR013201">
    <property type="entry name" value="Prot_inhib_I29"/>
</dbReference>